<keyword evidence="6" id="KW-1133">Transmembrane helix</keyword>
<dbReference type="GO" id="GO:0004045">
    <property type="term" value="F:peptidyl-tRNA hydrolase activity"/>
    <property type="evidence" value="ECO:0007669"/>
    <property type="project" value="UniProtKB-EC"/>
</dbReference>
<dbReference type="CDD" id="cd02430">
    <property type="entry name" value="PTH2"/>
    <property type="match status" value="1"/>
</dbReference>
<evidence type="ECO:0000313" key="7">
    <source>
        <dbReference type="EMBL" id="KPI43628.1"/>
    </source>
</evidence>
<comment type="caution">
    <text evidence="7">The sequence shown here is derived from an EMBL/GenBank/DDBJ whole genome shotgun (WGS) entry which is preliminary data.</text>
</comment>
<evidence type="ECO:0000256" key="6">
    <source>
        <dbReference type="SAM" id="Phobius"/>
    </source>
</evidence>
<gene>
    <name evidence="7" type="ORF">AB675_7031</name>
</gene>
<dbReference type="Pfam" id="PF01981">
    <property type="entry name" value="PTH2"/>
    <property type="match status" value="1"/>
</dbReference>
<name>A0A0N0NQ89_9EURO</name>
<comment type="similarity">
    <text evidence="3">Belongs to the PTH2 family.</text>
</comment>
<dbReference type="FunFam" id="3.40.1490.10:FF:000002">
    <property type="entry name" value="Peptidyl-tRNA hydrolase 2, mitochondrial"/>
    <property type="match status" value="1"/>
</dbReference>
<keyword evidence="2 7" id="KW-0378">Hydrolase</keyword>
<dbReference type="InterPro" id="IPR023476">
    <property type="entry name" value="Pep_tRNA_hydro_II_dom_sf"/>
</dbReference>
<feature type="transmembrane region" description="Helical" evidence="6">
    <location>
        <begin position="12"/>
        <end position="32"/>
    </location>
</feature>
<dbReference type="PANTHER" id="PTHR12649:SF11">
    <property type="entry name" value="PEPTIDYL-TRNA HYDROLASE 2, MITOCHONDRIAL"/>
    <property type="match status" value="1"/>
</dbReference>
<protein>
    <recommendedName>
        <fullName evidence="1">peptidyl-tRNA hydrolase</fullName>
        <ecNumber evidence="1">3.1.1.29</ecNumber>
    </recommendedName>
</protein>
<dbReference type="OrthoDB" id="1733656at2759"/>
<dbReference type="GO" id="GO:0005829">
    <property type="term" value="C:cytosol"/>
    <property type="evidence" value="ECO:0007669"/>
    <property type="project" value="TreeGrafter"/>
</dbReference>
<dbReference type="RefSeq" id="XP_018003591.1">
    <property type="nucleotide sequence ID" value="XM_018147368.1"/>
</dbReference>
<evidence type="ECO:0000256" key="5">
    <source>
        <dbReference type="SAM" id="MobiDB-lite"/>
    </source>
</evidence>
<reference evidence="7 8" key="1">
    <citation type="submission" date="2015-06" db="EMBL/GenBank/DDBJ databases">
        <title>Draft genome of the ant-associated black yeast Phialophora attae CBS 131958.</title>
        <authorList>
            <person name="Moreno L.F."/>
            <person name="Stielow B.J."/>
            <person name="de Hoog S."/>
            <person name="Vicente V.A."/>
            <person name="Weiss V.A."/>
            <person name="de Vries M."/>
            <person name="Cruz L.M."/>
            <person name="Souza E.M."/>
        </authorList>
    </citation>
    <scope>NUCLEOTIDE SEQUENCE [LARGE SCALE GENOMIC DNA]</scope>
    <source>
        <strain evidence="7 8">CBS 131958</strain>
    </source>
</reference>
<dbReference type="Gene3D" id="3.40.1490.10">
    <property type="entry name" value="Bit1"/>
    <property type="match status" value="1"/>
</dbReference>
<dbReference type="EC" id="3.1.1.29" evidence="1"/>
<keyword evidence="8" id="KW-1185">Reference proteome</keyword>
<dbReference type="SUPFAM" id="SSF102462">
    <property type="entry name" value="Peptidyl-tRNA hydrolase II"/>
    <property type="match status" value="1"/>
</dbReference>
<evidence type="ECO:0000256" key="4">
    <source>
        <dbReference type="ARBA" id="ARBA00048707"/>
    </source>
</evidence>
<accession>A0A0N0NQ89</accession>
<comment type="catalytic activity">
    <reaction evidence="4">
        <text>an N-acyl-L-alpha-aminoacyl-tRNA + H2O = an N-acyl-L-amino acid + a tRNA + H(+)</text>
        <dbReference type="Rhea" id="RHEA:54448"/>
        <dbReference type="Rhea" id="RHEA-COMP:10123"/>
        <dbReference type="Rhea" id="RHEA-COMP:13883"/>
        <dbReference type="ChEBI" id="CHEBI:15377"/>
        <dbReference type="ChEBI" id="CHEBI:15378"/>
        <dbReference type="ChEBI" id="CHEBI:59874"/>
        <dbReference type="ChEBI" id="CHEBI:78442"/>
        <dbReference type="ChEBI" id="CHEBI:138191"/>
        <dbReference type="EC" id="3.1.1.29"/>
    </reaction>
</comment>
<dbReference type="GeneID" id="28739248"/>
<dbReference type="InterPro" id="IPR002833">
    <property type="entry name" value="PTH2"/>
</dbReference>
<evidence type="ECO:0000256" key="2">
    <source>
        <dbReference type="ARBA" id="ARBA00022801"/>
    </source>
</evidence>
<dbReference type="AlphaFoldDB" id="A0A0N0NQ89"/>
<dbReference type="EMBL" id="LFJN01000005">
    <property type="protein sequence ID" value="KPI43628.1"/>
    <property type="molecule type" value="Genomic_DNA"/>
</dbReference>
<dbReference type="STRING" id="1664694.A0A0N0NQ89"/>
<feature type="region of interest" description="Disordered" evidence="5">
    <location>
        <begin position="42"/>
        <end position="65"/>
    </location>
</feature>
<dbReference type="VEuPathDB" id="FungiDB:AB675_7031"/>
<dbReference type="Proteomes" id="UP000038010">
    <property type="component" value="Unassembled WGS sequence"/>
</dbReference>
<evidence type="ECO:0000313" key="8">
    <source>
        <dbReference type="Proteomes" id="UP000038010"/>
    </source>
</evidence>
<organism evidence="7 8">
    <name type="scientific">Cyphellophora attinorum</name>
    <dbReference type="NCBI Taxonomy" id="1664694"/>
    <lineage>
        <taxon>Eukaryota</taxon>
        <taxon>Fungi</taxon>
        <taxon>Dikarya</taxon>
        <taxon>Ascomycota</taxon>
        <taxon>Pezizomycotina</taxon>
        <taxon>Eurotiomycetes</taxon>
        <taxon>Chaetothyriomycetidae</taxon>
        <taxon>Chaetothyriales</taxon>
        <taxon>Cyphellophoraceae</taxon>
        <taxon>Cyphellophora</taxon>
    </lineage>
</organism>
<sequence>MSNPSVERPGPTTFALSISSLIFGLVLGYFIGSGSSIGLFGSSDTSTKSSKKKSPARSWPNSYDVNVNVGSDSSDEEFARAIHTGKSDDADDESSDDADSDEVALVDTDRIKAIANTNEEVKLMLVVRTDLGMTKGKIAAQCGHATLAVYRALTANSSASAMLRRWESHGQPKIAVKCESEDQLLMLQGQAISLGLPAKVIRDAGRTQIEANSATVLGVLGPKGLVDQVTGGLKLL</sequence>
<keyword evidence="6" id="KW-0812">Transmembrane</keyword>
<evidence type="ECO:0000256" key="3">
    <source>
        <dbReference type="ARBA" id="ARBA00038050"/>
    </source>
</evidence>
<evidence type="ECO:0000256" key="1">
    <source>
        <dbReference type="ARBA" id="ARBA00013260"/>
    </source>
</evidence>
<dbReference type="PANTHER" id="PTHR12649">
    <property type="entry name" value="PEPTIDYL-TRNA HYDROLASE 2"/>
    <property type="match status" value="1"/>
</dbReference>
<keyword evidence="6" id="KW-0472">Membrane</keyword>
<dbReference type="NCBIfam" id="TIGR00283">
    <property type="entry name" value="arch_pth2"/>
    <property type="match status" value="1"/>
</dbReference>
<proteinExistence type="inferred from homology"/>